<dbReference type="AlphaFoldDB" id="A0A0C9UR44"/>
<organism evidence="2 3">
    <name type="scientific">Sphaerobolus stellatus (strain SS14)</name>
    <dbReference type="NCBI Taxonomy" id="990650"/>
    <lineage>
        <taxon>Eukaryota</taxon>
        <taxon>Fungi</taxon>
        <taxon>Dikarya</taxon>
        <taxon>Basidiomycota</taxon>
        <taxon>Agaricomycotina</taxon>
        <taxon>Agaricomycetes</taxon>
        <taxon>Phallomycetidae</taxon>
        <taxon>Geastrales</taxon>
        <taxon>Sphaerobolaceae</taxon>
        <taxon>Sphaerobolus</taxon>
    </lineage>
</organism>
<reference evidence="2 3" key="1">
    <citation type="submission" date="2014-06" db="EMBL/GenBank/DDBJ databases">
        <title>Evolutionary Origins and Diversification of the Mycorrhizal Mutualists.</title>
        <authorList>
            <consortium name="DOE Joint Genome Institute"/>
            <consortium name="Mycorrhizal Genomics Consortium"/>
            <person name="Kohler A."/>
            <person name="Kuo A."/>
            <person name="Nagy L.G."/>
            <person name="Floudas D."/>
            <person name="Copeland A."/>
            <person name="Barry K.W."/>
            <person name="Cichocki N."/>
            <person name="Veneault-Fourrey C."/>
            <person name="LaButti K."/>
            <person name="Lindquist E.A."/>
            <person name="Lipzen A."/>
            <person name="Lundell T."/>
            <person name="Morin E."/>
            <person name="Murat C."/>
            <person name="Riley R."/>
            <person name="Ohm R."/>
            <person name="Sun H."/>
            <person name="Tunlid A."/>
            <person name="Henrissat B."/>
            <person name="Grigoriev I.V."/>
            <person name="Hibbett D.S."/>
            <person name="Martin F."/>
        </authorList>
    </citation>
    <scope>NUCLEOTIDE SEQUENCE [LARGE SCALE GENOMIC DNA]</scope>
    <source>
        <strain evidence="2 3">SS14</strain>
    </source>
</reference>
<evidence type="ECO:0000313" key="2">
    <source>
        <dbReference type="EMBL" id="KIJ27755.1"/>
    </source>
</evidence>
<dbReference type="OrthoDB" id="3246731at2759"/>
<gene>
    <name evidence="2" type="ORF">M422DRAFT_271044</name>
</gene>
<dbReference type="HOGENOM" id="CLU_323696_0_0_1"/>
<keyword evidence="3" id="KW-1185">Reference proteome</keyword>
<proteinExistence type="predicted"/>
<feature type="region of interest" description="Disordered" evidence="1">
    <location>
        <begin position="486"/>
        <end position="515"/>
    </location>
</feature>
<evidence type="ECO:0000313" key="3">
    <source>
        <dbReference type="Proteomes" id="UP000054279"/>
    </source>
</evidence>
<protein>
    <recommendedName>
        <fullName evidence="4">MULE transposase domain-containing protein</fullName>
    </recommendedName>
</protein>
<sequence length="893" mass="100302">MQLDLQQIEAIQRAKQILEGAGLLNSSISSHPPLLLSQIQSIVQSTLPPAPHSSILQTKYAPPAAQTFTPQERSYELYRLTRQRFIDAIVEYPESGAYNDMAVAHRFRVDITDPYYVHPKDNIQYSLGNKHGAKSNVGCYLLRDENHHPVPCHHLRIKCTGNKQCFFKTLVATSLVHNTQSLPSNDAHREIFMKILAFYCALLEHGCLFDAEESPNEDVDFEEEINDEYSYEVLRDLRAKMPETTRCKAIVVARAFITSQSAEAHKILFTRIFSIMEQDTGQPPRFRYIHGTGYEIFMAGGHKGQALGLGMFCQELCRNTVLHAMMSLASVEPLKDLDNTLNIIRNGGPKAVGKFFILNCSPFAFAALYQPASQIPLEIWRASPSTSDGNEQAHRSINRDGIRLTMLAGIMRGMQFDSRALIALLILLEHGIHTRDQAATHYRRISRAIIRSAGVQQRTVAQQDTVIQSLSEKILKQQAAVEHQQTSLKRTLEVSGDAQKKSKKKTGTRDNEGMDRFDCKSSLTISMSRNEASSIRQSITVHLEHGMKHVPYYDVQLPKAAQELIFQNLWASSSIIAAKVQKEYPHITSQQVYRAWVEFTEGIGCQILPVTCVEAVQVLAWGLKYPDAKLAGKVVEVGIGATYNTNAKDMELYAVIAEHDNTGIPLAYCLLMTASSICPGKRKIALESFFGALRDKYQVNPHFGDTRTKILQKAEIKGARNVWHSSKHQLCWWHTRTAVRTRLKESKLGTSPYHVNIACAEYPFIDPLFLPRTKPDHADTEDPDLVPKKPPTPTPTSNLPPPASSPNSLPIKLTIPKGLVFPEPSIESTEEEAHSSRIFCPAAYRDSIIDMMESHLCAHPLIPGVCAPSREGIRMWIVKQMYDFCYRYGLREV</sequence>
<evidence type="ECO:0008006" key="4">
    <source>
        <dbReference type="Google" id="ProtNLM"/>
    </source>
</evidence>
<evidence type="ECO:0000256" key="1">
    <source>
        <dbReference type="SAM" id="MobiDB-lite"/>
    </source>
</evidence>
<feature type="region of interest" description="Disordered" evidence="1">
    <location>
        <begin position="776"/>
        <end position="807"/>
    </location>
</feature>
<dbReference type="Proteomes" id="UP000054279">
    <property type="component" value="Unassembled WGS sequence"/>
</dbReference>
<feature type="compositionally biased region" description="Pro residues" evidence="1">
    <location>
        <begin position="788"/>
        <end position="804"/>
    </location>
</feature>
<accession>A0A0C9UR44</accession>
<name>A0A0C9UR44_SPHS4</name>
<dbReference type="EMBL" id="KN837325">
    <property type="protein sequence ID" value="KIJ27755.1"/>
    <property type="molecule type" value="Genomic_DNA"/>
</dbReference>